<dbReference type="OrthoDB" id="2005617at2"/>
<evidence type="ECO:0000313" key="2">
    <source>
        <dbReference type="Proteomes" id="UP000198778"/>
    </source>
</evidence>
<keyword evidence="2" id="KW-1185">Reference proteome</keyword>
<organism evidence="1 2">
    <name type="scientific">Alkalicoccus daliensis</name>
    <dbReference type="NCBI Taxonomy" id="745820"/>
    <lineage>
        <taxon>Bacteria</taxon>
        <taxon>Bacillati</taxon>
        <taxon>Bacillota</taxon>
        <taxon>Bacilli</taxon>
        <taxon>Bacillales</taxon>
        <taxon>Bacillaceae</taxon>
        <taxon>Alkalicoccus</taxon>
    </lineage>
</organism>
<reference evidence="2" key="1">
    <citation type="submission" date="2016-10" db="EMBL/GenBank/DDBJ databases">
        <authorList>
            <person name="Varghese N."/>
            <person name="Submissions S."/>
        </authorList>
    </citation>
    <scope>NUCLEOTIDE SEQUENCE [LARGE SCALE GENOMIC DNA]</scope>
    <source>
        <strain evidence="2">CGMCC 1.10369</strain>
    </source>
</reference>
<accession>A0A1H0FYK3</accession>
<name>A0A1H0FYK3_9BACI</name>
<sequence length="141" mass="16440">MGTGIDFQCEHCNYRPSLCVGTGMKFDEENIFQKDLERTILYDLLDDEREYKRFSLAAASGGVLQPDYGYKVYRCEGCGDLHNHFYMQVKLNGQILTPRYTCRQCRILLVKMDDEEVFTQIIHCPLCEEGKLQVEGTYLWD</sequence>
<proteinExistence type="predicted"/>
<dbReference type="Proteomes" id="UP000198778">
    <property type="component" value="Unassembled WGS sequence"/>
</dbReference>
<dbReference type="AlphaFoldDB" id="A0A1H0FYK3"/>
<dbReference type="RefSeq" id="WP_090842880.1">
    <property type="nucleotide sequence ID" value="NZ_FNIL01000005.1"/>
</dbReference>
<evidence type="ECO:0000313" key="1">
    <source>
        <dbReference type="EMBL" id="SDN99735.1"/>
    </source>
</evidence>
<protein>
    <submittedName>
        <fullName evidence="1">Uncharacterized protein</fullName>
    </submittedName>
</protein>
<gene>
    <name evidence="1" type="ORF">SAMN04488053_105156</name>
</gene>
<dbReference type="EMBL" id="FNIL01000005">
    <property type="protein sequence ID" value="SDN99735.1"/>
    <property type="molecule type" value="Genomic_DNA"/>
</dbReference>
<dbReference type="STRING" id="745820.SAMN04488053_105156"/>